<dbReference type="eggNOG" id="COG0702">
    <property type="taxonomic scope" value="Bacteria"/>
</dbReference>
<dbReference type="OrthoDB" id="9803892at2"/>
<accession>K9ASU1</accession>
<dbReference type="InterPro" id="IPR036291">
    <property type="entry name" value="NAD(P)-bd_dom_sf"/>
</dbReference>
<dbReference type="InterPro" id="IPR016040">
    <property type="entry name" value="NAD(P)-bd_dom"/>
</dbReference>
<dbReference type="PATRIC" id="fig|1229783.3.peg.2164"/>
<evidence type="ECO:0000313" key="2">
    <source>
        <dbReference type="EMBL" id="EKU45702.1"/>
    </source>
</evidence>
<dbReference type="PANTHER" id="PTHR15020">
    <property type="entry name" value="FLAVIN REDUCTASE-RELATED"/>
    <property type="match status" value="1"/>
</dbReference>
<dbReference type="PANTHER" id="PTHR15020:SF50">
    <property type="entry name" value="UPF0659 PROTEIN YMR090W"/>
    <property type="match status" value="1"/>
</dbReference>
<proteinExistence type="predicted"/>
<evidence type="ECO:0000259" key="1">
    <source>
        <dbReference type="Pfam" id="PF13460"/>
    </source>
</evidence>
<gene>
    <name evidence="2" type="ORF">C273_10882</name>
</gene>
<reference evidence="2 3" key="1">
    <citation type="journal article" date="2013" name="Genome Announc.">
        <title>Genome Sequence of Staphylococcus massiliensis Strain S46, Isolated from the Surface of Healthy Human Skin.</title>
        <authorList>
            <person name="Srivastav R."/>
            <person name="Singh A."/>
            <person name="Jangir P.K."/>
            <person name="Kumari C."/>
            <person name="Muduli S."/>
            <person name="Sharma R."/>
        </authorList>
    </citation>
    <scope>NUCLEOTIDE SEQUENCE [LARGE SCALE GENOMIC DNA]</scope>
    <source>
        <strain evidence="2 3">S46</strain>
    </source>
</reference>
<feature type="domain" description="NAD(P)-binding" evidence="1">
    <location>
        <begin position="7"/>
        <end position="195"/>
    </location>
</feature>
<dbReference type="Gene3D" id="3.40.50.720">
    <property type="entry name" value="NAD(P)-binding Rossmann-like Domain"/>
    <property type="match status" value="1"/>
</dbReference>
<sequence length="223" mass="24576">MRTLVLGANGGVGRLLVDALKKQDAQFTAGVRSESQLQALKEAGIAATLVDVEKDDIETLTSKFKDYDQVVFSVGSGGSTGDDQTLIVDLDGAVKTMKASEASDIKRYVMVSTYDSRREAFDDYEPLKPYTIAKHYADTYLKQSSLNYSIVHPGALTDEDGTGEVFIKFPFEKEDQVEREVSRSNVAQVLSEIVTTGQPERQEFQVLNGDMPIKEALTKFNES</sequence>
<organism evidence="2 3">
    <name type="scientific">Staphylococcus massiliensis S46</name>
    <dbReference type="NCBI Taxonomy" id="1229783"/>
    <lineage>
        <taxon>Bacteria</taxon>
        <taxon>Bacillati</taxon>
        <taxon>Bacillota</taxon>
        <taxon>Bacilli</taxon>
        <taxon>Bacillales</taxon>
        <taxon>Staphylococcaceae</taxon>
        <taxon>Staphylococcus</taxon>
    </lineage>
</organism>
<name>K9ASU1_9STAP</name>
<evidence type="ECO:0000313" key="3">
    <source>
        <dbReference type="Proteomes" id="UP000009885"/>
    </source>
</evidence>
<keyword evidence="3" id="KW-1185">Reference proteome</keyword>
<dbReference type="AlphaFoldDB" id="K9ASU1"/>
<dbReference type="Pfam" id="PF13460">
    <property type="entry name" value="NAD_binding_10"/>
    <property type="match status" value="1"/>
</dbReference>
<comment type="caution">
    <text evidence="2">The sequence shown here is derived from an EMBL/GenBank/DDBJ whole genome shotgun (WGS) entry which is preliminary data.</text>
</comment>
<dbReference type="Proteomes" id="UP000009885">
    <property type="component" value="Unassembled WGS sequence"/>
</dbReference>
<dbReference type="RefSeq" id="WP_009384953.1">
    <property type="nucleotide sequence ID" value="NZ_AMSQ01000026.1"/>
</dbReference>
<protein>
    <recommendedName>
        <fullName evidence="1">NAD(P)-binding domain-containing protein</fullName>
    </recommendedName>
</protein>
<dbReference type="EMBL" id="AMSQ01000026">
    <property type="protein sequence ID" value="EKU45702.1"/>
    <property type="molecule type" value="Genomic_DNA"/>
</dbReference>
<dbReference type="STRING" id="1229783.C273_10882"/>
<dbReference type="SUPFAM" id="SSF51735">
    <property type="entry name" value="NAD(P)-binding Rossmann-fold domains"/>
    <property type="match status" value="1"/>
</dbReference>